<keyword evidence="3" id="KW-1185">Reference proteome</keyword>
<dbReference type="InterPro" id="IPR050456">
    <property type="entry name" value="DeoC/FbaB_aldolase"/>
</dbReference>
<dbReference type="Gene3D" id="3.20.20.70">
    <property type="entry name" value="Aldolase class I"/>
    <property type="match status" value="1"/>
</dbReference>
<evidence type="ECO:0000313" key="3">
    <source>
        <dbReference type="Proteomes" id="UP001500689"/>
    </source>
</evidence>
<dbReference type="PANTHER" id="PTHR47916:SF1">
    <property type="entry name" value="3-HYDROXY-5-PHOSPHONOOXYPENTANE-2,4-DIONE THIOLASE"/>
    <property type="match status" value="1"/>
</dbReference>
<dbReference type="PANTHER" id="PTHR47916">
    <property type="entry name" value="FRUCTOSE-BISPHOSPHATE ALDOLASE CLASS 1"/>
    <property type="match status" value="1"/>
</dbReference>
<protein>
    <submittedName>
        <fullName evidence="2">2-amino-3,7-dideoxy-D-threo-hept-6-ulosonate synthase</fullName>
    </submittedName>
</protein>
<gene>
    <name evidence="2" type="ORF">GCM10022222_52400</name>
</gene>
<evidence type="ECO:0000256" key="1">
    <source>
        <dbReference type="SAM" id="MobiDB-lite"/>
    </source>
</evidence>
<accession>A0ABP6X6W2</accession>
<comment type="caution">
    <text evidence="2">The sequence shown here is derived from an EMBL/GenBank/DDBJ whole genome shotgun (WGS) entry which is preliminary data.</text>
</comment>
<dbReference type="Pfam" id="PF01791">
    <property type="entry name" value="DeoC"/>
    <property type="match status" value="1"/>
</dbReference>
<dbReference type="PIRSF" id="PIRSF038992">
    <property type="entry name" value="Aldolase_Ia"/>
    <property type="match status" value="1"/>
</dbReference>
<feature type="compositionally biased region" description="Basic and acidic residues" evidence="1">
    <location>
        <begin position="265"/>
        <end position="276"/>
    </location>
</feature>
<feature type="region of interest" description="Disordered" evidence="1">
    <location>
        <begin position="256"/>
        <end position="276"/>
    </location>
</feature>
<reference evidence="3" key="1">
    <citation type="journal article" date="2019" name="Int. J. Syst. Evol. Microbiol.">
        <title>The Global Catalogue of Microorganisms (GCM) 10K type strain sequencing project: providing services to taxonomists for standard genome sequencing and annotation.</title>
        <authorList>
            <consortium name="The Broad Institute Genomics Platform"/>
            <consortium name="The Broad Institute Genome Sequencing Center for Infectious Disease"/>
            <person name="Wu L."/>
            <person name="Ma J."/>
        </authorList>
    </citation>
    <scope>NUCLEOTIDE SEQUENCE [LARGE SCALE GENOMIC DNA]</scope>
    <source>
        <strain evidence="3">JCM 16898</strain>
    </source>
</reference>
<dbReference type="InterPro" id="IPR041720">
    <property type="entry name" value="FbaB-like"/>
</dbReference>
<dbReference type="InterPro" id="IPR002915">
    <property type="entry name" value="DeoC/FbaB/LacD_aldolase"/>
</dbReference>
<organism evidence="2 3">
    <name type="scientific">Amycolatopsis ultiminotia</name>
    <dbReference type="NCBI Taxonomy" id="543629"/>
    <lineage>
        <taxon>Bacteria</taxon>
        <taxon>Bacillati</taxon>
        <taxon>Actinomycetota</taxon>
        <taxon>Actinomycetes</taxon>
        <taxon>Pseudonocardiales</taxon>
        <taxon>Pseudonocardiaceae</taxon>
        <taxon>Amycolatopsis</taxon>
    </lineage>
</organism>
<name>A0ABP6X6W2_9PSEU</name>
<dbReference type="SMART" id="SM01133">
    <property type="entry name" value="DeoC"/>
    <property type="match status" value="1"/>
</dbReference>
<proteinExistence type="predicted"/>
<sequence length="276" mass="28854">MDRLFGHGDGRLLLLALDHPVSAGPIADAAGLNRLVATGAAHRADGAILHKGRVRAIDHRLFRSMSLIVHLSASTMHAPDTDAKVLVSSVVEALRRGADAVSVHINIGSAEEAAQLGDLAAVADACDQWNMPLLAMMYPRGPRLADPQSADLIAHAAAVAVDLGADVVKTVPARTDAETADIVASCPVPIIMAGGPKTGSRDEFVARSAALLRSGVRGIAVGRNLFEDPEPAGLFRALVPVVHPVMENPGAVEREMPAPALPVSRENRFEESLKGS</sequence>
<dbReference type="EMBL" id="BAAAZN010000012">
    <property type="protein sequence ID" value="GAA3562211.1"/>
    <property type="molecule type" value="Genomic_DNA"/>
</dbReference>
<dbReference type="InterPro" id="IPR013785">
    <property type="entry name" value="Aldolase_TIM"/>
</dbReference>
<dbReference type="SUPFAM" id="SSF51569">
    <property type="entry name" value="Aldolase"/>
    <property type="match status" value="1"/>
</dbReference>
<dbReference type="NCBIfam" id="NF005556">
    <property type="entry name" value="PRK07226.1"/>
    <property type="match status" value="1"/>
</dbReference>
<evidence type="ECO:0000313" key="2">
    <source>
        <dbReference type="EMBL" id="GAA3562211.1"/>
    </source>
</evidence>
<dbReference type="Proteomes" id="UP001500689">
    <property type="component" value="Unassembled WGS sequence"/>
</dbReference>
<dbReference type="CDD" id="cd00958">
    <property type="entry name" value="DhnA"/>
    <property type="match status" value="1"/>
</dbReference>